<evidence type="ECO:0000313" key="3">
    <source>
        <dbReference type="Proteomes" id="UP000252355"/>
    </source>
</evidence>
<accession>A0A367ZWE8</accession>
<dbReference type="Proteomes" id="UP000252355">
    <property type="component" value="Unassembled WGS sequence"/>
</dbReference>
<evidence type="ECO:0000313" key="2">
    <source>
        <dbReference type="EMBL" id="RCK81651.1"/>
    </source>
</evidence>
<dbReference type="Pfam" id="PF20003">
    <property type="entry name" value="fvmX5"/>
    <property type="match status" value="1"/>
</dbReference>
<dbReference type="InterPro" id="IPR045484">
    <property type="entry name" value="fvmX5"/>
</dbReference>
<comment type="caution">
    <text evidence="2">The sequence shown here is derived from an EMBL/GenBank/DDBJ whole genome shotgun (WGS) entry which is preliminary data.</text>
</comment>
<name>A0A367ZWE8_9BACT</name>
<sequence>MFLTSDQLARRGRLDLSFDLLGILEPERMTELLDQVLARRGWTRTPDGKWARPSANQAIWQIDTGSRVLAIDISPQLAQDIAIDSSRLGIYDDSGPVKVSVEQLPATVRTSIEVALQHLETGEKDRLVAEAMQARQALTAALQEVYREALQEKARAMGNIVSVSESTQDGTTRIRIEIA</sequence>
<dbReference type="EMBL" id="QOQW01000001">
    <property type="protein sequence ID" value="RCK81651.1"/>
    <property type="molecule type" value="Genomic_DNA"/>
</dbReference>
<proteinExistence type="predicted"/>
<reference evidence="2 3" key="1">
    <citation type="submission" date="2018-05" db="EMBL/GenBank/DDBJ databases">
        <title>A metagenomic window into the 2 km-deep terrestrial subsurface aquifer revealed taxonomically and functionally diverse microbial community comprising novel uncultured bacterial lineages.</title>
        <authorList>
            <person name="Kadnikov V.V."/>
            <person name="Mardanov A.V."/>
            <person name="Beletsky A.V."/>
            <person name="Banks D."/>
            <person name="Pimenov N.V."/>
            <person name="Frank Y.A."/>
            <person name="Karnachuk O.V."/>
            <person name="Ravin N.V."/>
        </authorList>
    </citation>
    <scope>NUCLEOTIDE SEQUENCE [LARGE SCALE GENOMIC DNA]</scope>
    <source>
        <strain evidence="2">BY5</strain>
    </source>
</reference>
<protein>
    <recommendedName>
        <fullName evidence="1">FtsH ternary system domain-containing protein</fullName>
    </recommendedName>
</protein>
<organism evidence="2 3">
    <name type="scientific">Candidatus Ozemobacter sibiricus</name>
    <dbReference type="NCBI Taxonomy" id="2268124"/>
    <lineage>
        <taxon>Bacteria</taxon>
        <taxon>Candidatus Ozemobacteria</taxon>
        <taxon>Candidatus Ozemobacterales</taxon>
        <taxon>Candidatus Ozemobacteraceae</taxon>
        <taxon>Candidatus Ozemobacter</taxon>
    </lineage>
</organism>
<dbReference type="AlphaFoldDB" id="A0A367ZWE8"/>
<evidence type="ECO:0000259" key="1">
    <source>
        <dbReference type="Pfam" id="PF20003"/>
    </source>
</evidence>
<gene>
    <name evidence="2" type="ORF">OZSIB_0785</name>
</gene>
<feature type="domain" description="FtsH ternary system" evidence="1">
    <location>
        <begin position="13"/>
        <end position="178"/>
    </location>
</feature>